<evidence type="ECO:0000313" key="4">
    <source>
        <dbReference type="Proteomes" id="UP000636479"/>
    </source>
</evidence>
<keyword evidence="3" id="KW-0418">Kinase</keyword>
<dbReference type="RefSeq" id="XP_037215431.1">
    <property type="nucleotide sequence ID" value="XM_037368505.1"/>
</dbReference>
<gene>
    <name evidence="3" type="ORF">MIND_01199600</name>
</gene>
<dbReference type="InterPro" id="IPR017441">
    <property type="entry name" value="Protein_kinase_ATP_BS"/>
</dbReference>
<accession>A0A8H6S623</accession>
<dbReference type="Gene3D" id="3.30.200.20">
    <property type="entry name" value="Phosphorylase Kinase, domain 1"/>
    <property type="match status" value="1"/>
</dbReference>
<evidence type="ECO:0000259" key="2">
    <source>
        <dbReference type="PROSITE" id="PS50011"/>
    </source>
</evidence>
<name>A0A8H6S623_9AGAR</name>
<dbReference type="InterPro" id="IPR000719">
    <property type="entry name" value="Prot_kinase_dom"/>
</dbReference>
<dbReference type="InterPro" id="IPR011009">
    <property type="entry name" value="Kinase-like_dom_sf"/>
</dbReference>
<dbReference type="SUPFAM" id="SSF56112">
    <property type="entry name" value="Protein kinase-like (PK-like)"/>
    <property type="match status" value="1"/>
</dbReference>
<proteinExistence type="predicted"/>
<dbReference type="EMBL" id="JACAZF010000011">
    <property type="protein sequence ID" value="KAF7293003.1"/>
    <property type="molecule type" value="Genomic_DNA"/>
</dbReference>
<organism evidence="3 4">
    <name type="scientific">Mycena indigotica</name>
    <dbReference type="NCBI Taxonomy" id="2126181"/>
    <lineage>
        <taxon>Eukaryota</taxon>
        <taxon>Fungi</taxon>
        <taxon>Dikarya</taxon>
        <taxon>Basidiomycota</taxon>
        <taxon>Agaricomycotina</taxon>
        <taxon>Agaricomycetes</taxon>
        <taxon>Agaricomycetidae</taxon>
        <taxon>Agaricales</taxon>
        <taxon>Marasmiineae</taxon>
        <taxon>Mycenaceae</taxon>
        <taxon>Mycena</taxon>
    </lineage>
</organism>
<feature type="domain" description="Protein kinase" evidence="2">
    <location>
        <begin position="15"/>
        <end position="86"/>
    </location>
</feature>
<reference evidence="3" key="1">
    <citation type="submission" date="2020-05" db="EMBL/GenBank/DDBJ databases">
        <title>Mycena genomes resolve the evolution of fungal bioluminescence.</title>
        <authorList>
            <person name="Tsai I.J."/>
        </authorList>
    </citation>
    <scope>NUCLEOTIDE SEQUENCE</scope>
    <source>
        <strain evidence="3">171206Taipei</strain>
    </source>
</reference>
<protein>
    <submittedName>
        <fullName evidence="3">Casein kinase I isoform alpha</fullName>
    </submittedName>
</protein>
<dbReference type="Proteomes" id="UP000636479">
    <property type="component" value="Unassembled WGS sequence"/>
</dbReference>
<dbReference type="AlphaFoldDB" id="A0A8H6S623"/>
<dbReference type="GO" id="GO:0004672">
    <property type="term" value="F:protein kinase activity"/>
    <property type="evidence" value="ECO:0007669"/>
    <property type="project" value="InterPro"/>
</dbReference>
<dbReference type="PROSITE" id="PS50011">
    <property type="entry name" value="PROTEIN_KINASE_DOM"/>
    <property type="match status" value="1"/>
</dbReference>
<comment type="caution">
    <text evidence="3">The sequence shown here is derived from an EMBL/GenBank/DDBJ whole genome shotgun (WGS) entry which is preliminary data.</text>
</comment>
<dbReference type="OrthoDB" id="5579860at2759"/>
<dbReference type="GO" id="GO:0005524">
    <property type="term" value="F:ATP binding"/>
    <property type="evidence" value="ECO:0007669"/>
    <property type="project" value="UniProtKB-UniRule"/>
</dbReference>
<dbReference type="PROSITE" id="PS00107">
    <property type="entry name" value="PROTEIN_KINASE_ATP"/>
    <property type="match status" value="1"/>
</dbReference>
<sequence>MAQQDTKVSEGAEIIRLGKHIGTGFYAFVFEGYPASGGIVAVKKSRVSLRTKRPCLQHEVRILHLVQGHRNIPQLVGYYRGPHFEI</sequence>
<keyword evidence="3" id="KW-0808">Transferase</keyword>
<evidence type="ECO:0000256" key="1">
    <source>
        <dbReference type="PROSITE-ProRule" id="PRU10141"/>
    </source>
</evidence>
<feature type="binding site" evidence="1">
    <location>
        <position position="44"/>
    </location>
    <ligand>
        <name>ATP</name>
        <dbReference type="ChEBI" id="CHEBI:30616"/>
    </ligand>
</feature>
<keyword evidence="1" id="KW-0067">ATP-binding</keyword>
<keyword evidence="4" id="KW-1185">Reference proteome</keyword>
<keyword evidence="1" id="KW-0547">Nucleotide-binding</keyword>
<dbReference type="GeneID" id="59351021"/>
<evidence type="ECO:0000313" key="3">
    <source>
        <dbReference type="EMBL" id="KAF7293003.1"/>
    </source>
</evidence>